<gene>
    <name evidence="9" type="ORF">BKK80_31160</name>
</gene>
<evidence type="ECO:0000256" key="2">
    <source>
        <dbReference type="ARBA" id="ARBA00022448"/>
    </source>
</evidence>
<feature type="transmembrane region" description="Helical" evidence="8">
    <location>
        <begin position="84"/>
        <end position="102"/>
    </location>
</feature>
<dbReference type="Pfam" id="PF04632">
    <property type="entry name" value="FUSC"/>
    <property type="match status" value="1"/>
</dbReference>
<protein>
    <submittedName>
        <fullName evidence="9">Transporter</fullName>
    </submittedName>
</protein>
<dbReference type="PANTHER" id="PTHR30509:SF9">
    <property type="entry name" value="MULTIDRUG RESISTANCE PROTEIN MDTO"/>
    <property type="match status" value="1"/>
</dbReference>
<evidence type="ECO:0000256" key="8">
    <source>
        <dbReference type="SAM" id="Phobius"/>
    </source>
</evidence>
<dbReference type="Proteomes" id="UP000177515">
    <property type="component" value="Chromosome 2"/>
</dbReference>
<proteinExistence type="predicted"/>
<dbReference type="EMBL" id="CP017755">
    <property type="protein sequence ID" value="AOZ10108.1"/>
    <property type="molecule type" value="Genomic_DNA"/>
</dbReference>
<feature type="transmembrane region" description="Helical" evidence="8">
    <location>
        <begin position="457"/>
        <end position="474"/>
    </location>
</feature>
<evidence type="ECO:0000256" key="4">
    <source>
        <dbReference type="ARBA" id="ARBA00022692"/>
    </source>
</evidence>
<evidence type="ECO:0000313" key="9">
    <source>
        <dbReference type="EMBL" id="AOZ10108.1"/>
    </source>
</evidence>
<feature type="transmembrane region" description="Helical" evidence="8">
    <location>
        <begin position="143"/>
        <end position="163"/>
    </location>
</feature>
<comment type="subcellular location">
    <subcellularLocation>
        <location evidence="1">Cell membrane</location>
        <topology evidence="1">Multi-pass membrane protein</topology>
    </subcellularLocation>
</comment>
<evidence type="ECO:0000256" key="1">
    <source>
        <dbReference type="ARBA" id="ARBA00004651"/>
    </source>
</evidence>
<feature type="compositionally biased region" description="Low complexity" evidence="7">
    <location>
        <begin position="312"/>
        <end position="324"/>
    </location>
</feature>
<keyword evidence="5 8" id="KW-1133">Transmembrane helix</keyword>
<dbReference type="InterPro" id="IPR006726">
    <property type="entry name" value="PHBA_efflux_AaeB/fusaric-R"/>
</dbReference>
<feature type="transmembrane region" description="Helical" evidence="8">
    <location>
        <begin position="59"/>
        <end position="78"/>
    </location>
</feature>
<sequence>MSGWPSARQWLFSLKAFLAAMLALYIALWMDLPRPYWAMATVYFVSHPLTGATRSKAAYRVLGTLLGASAAVVTVPLLVNGPVLLMAAVSLWTALLLYLSLLQRTPRSYVFLLAAYTLPIVALPAVGQPEQIFDIAVARIEEIVIGIVCAGVVGSVVFPANVASALGARAAAWLADAALWAGDMLSADAEASVLRHGSRHRLAADILALDQLIAQLSYDAENAQVLRMAAALRERMTLLLPVLSSLAGVMQDLRRHPEGIPAPLADAMARLRAWCRAGFAGPAPRLDGDLEGSGQAPAAAGADEAGAGDGTAGDATAGDATAGDATAGDATDTLAGHRRWHASLVAAAADHLRTLAALCEDCRTLQRRLAGRRTGLRGLRGPRLRHRGEPVVRAHHHDHGMLLWYAGSTGLAVFCAGLLWIASGWEDGGGAVAVAAIACCFFATIEEPRPVARTFVRWSAMCLAVSCFYLFLVVPTTHDFETLAALLALPYLGIGVLIQRPGFNLIAMLLSVNTASLANFHSVYDVNFLGIFNTMLASVGAMLFAPFWSMVTRPFGARVAAHRLIRAGWKDLADAAVTRVAGAGAGPGALGGRMLDRLSQLVPRLAASDASLSSDGFAELQAGFSALALHRSLPALPPAARAAVAGVLDGMAAHFRGRLHAAHIPAPSTLSLGIDAALVQLAAPPNRAAREARAALVVLQVTLYPTCHDMPGRAS</sequence>
<feature type="transmembrane region" description="Helical" evidence="8">
    <location>
        <begin position="109"/>
        <end position="127"/>
    </location>
</feature>
<organism evidence="9 10">
    <name type="scientific">Cupriavidus malaysiensis</name>
    <dbReference type="NCBI Taxonomy" id="367825"/>
    <lineage>
        <taxon>Bacteria</taxon>
        <taxon>Pseudomonadati</taxon>
        <taxon>Pseudomonadota</taxon>
        <taxon>Betaproteobacteria</taxon>
        <taxon>Burkholderiales</taxon>
        <taxon>Burkholderiaceae</taxon>
        <taxon>Cupriavidus</taxon>
    </lineage>
</organism>
<dbReference type="RefSeq" id="WP_071072652.1">
    <property type="nucleotide sequence ID" value="NZ_CP017755.1"/>
</dbReference>
<accession>A0ABN4TS66</accession>
<evidence type="ECO:0000256" key="5">
    <source>
        <dbReference type="ARBA" id="ARBA00022989"/>
    </source>
</evidence>
<evidence type="ECO:0000256" key="3">
    <source>
        <dbReference type="ARBA" id="ARBA00022475"/>
    </source>
</evidence>
<feature type="region of interest" description="Disordered" evidence="7">
    <location>
        <begin position="286"/>
        <end position="324"/>
    </location>
</feature>
<feature type="transmembrane region" description="Helical" evidence="8">
    <location>
        <begin position="530"/>
        <end position="548"/>
    </location>
</feature>
<evidence type="ECO:0000313" key="10">
    <source>
        <dbReference type="Proteomes" id="UP000177515"/>
    </source>
</evidence>
<feature type="transmembrane region" description="Helical" evidence="8">
    <location>
        <begin position="428"/>
        <end position="445"/>
    </location>
</feature>
<keyword evidence="6 8" id="KW-0472">Membrane</keyword>
<feature type="transmembrane region" description="Helical" evidence="8">
    <location>
        <begin position="12"/>
        <end position="30"/>
    </location>
</feature>
<evidence type="ECO:0000256" key="6">
    <source>
        <dbReference type="ARBA" id="ARBA00023136"/>
    </source>
</evidence>
<feature type="transmembrane region" description="Helical" evidence="8">
    <location>
        <begin position="402"/>
        <end position="422"/>
    </location>
</feature>
<evidence type="ECO:0000256" key="7">
    <source>
        <dbReference type="SAM" id="MobiDB-lite"/>
    </source>
</evidence>
<name>A0ABN4TS66_9BURK</name>
<keyword evidence="3" id="KW-1003">Cell membrane</keyword>
<reference evidence="9 10" key="1">
    <citation type="submission" date="2016-10" db="EMBL/GenBank/DDBJ databases">
        <title>Complete genome sequences of three Cupriavidus strains isolated from various Malaysian environments.</title>
        <authorList>
            <person name="Abdullah A.A.-A."/>
            <person name="Shafie N.A.H."/>
            <person name="Lau N.S."/>
        </authorList>
    </citation>
    <scope>NUCLEOTIDE SEQUENCE [LARGE SCALE GENOMIC DNA]</scope>
    <source>
        <strain evidence="9 10">USMAA1020</strain>
    </source>
</reference>
<keyword evidence="4 8" id="KW-0812">Transmembrane</keyword>
<keyword evidence="10" id="KW-1185">Reference proteome</keyword>
<keyword evidence="2" id="KW-0813">Transport</keyword>
<dbReference type="PANTHER" id="PTHR30509">
    <property type="entry name" value="P-HYDROXYBENZOIC ACID EFFLUX PUMP SUBUNIT-RELATED"/>
    <property type="match status" value="1"/>
</dbReference>